<feature type="transmembrane region" description="Helical" evidence="5">
    <location>
        <begin position="210"/>
        <end position="237"/>
    </location>
</feature>
<dbReference type="CDD" id="cd06174">
    <property type="entry name" value="MFS"/>
    <property type="match status" value="1"/>
</dbReference>
<evidence type="ECO:0000256" key="3">
    <source>
        <dbReference type="ARBA" id="ARBA00022989"/>
    </source>
</evidence>
<feature type="transmembrane region" description="Helical" evidence="5">
    <location>
        <begin position="45"/>
        <end position="67"/>
    </location>
</feature>
<evidence type="ECO:0000256" key="2">
    <source>
        <dbReference type="ARBA" id="ARBA00022692"/>
    </source>
</evidence>
<dbReference type="RefSeq" id="WP_317642193.1">
    <property type="nucleotide sequence ID" value="NZ_AP026800.1"/>
</dbReference>
<dbReference type="SUPFAM" id="SSF103473">
    <property type="entry name" value="MFS general substrate transporter"/>
    <property type="match status" value="1"/>
</dbReference>
<proteinExistence type="predicted"/>
<dbReference type="InterPro" id="IPR036259">
    <property type="entry name" value="MFS_trans_sf"/>
</dbReference>
<comment type="subcellular location">
    <subcellularLocation>
        <location evidence="1">Cell membrane</location>
        <topology evidence="1">Multi-pass membrane protein</topology>
    </subcellularLocation>
</comment>
<feature type="transmembrane region" description="Helical" evidence="5">
    <location>
        <begin position="170"/>
        <end position="189"/>
    </location>
</feature>
<evidence type="ECO:0000313" key="7">
    <source>
        <dbReference type="EMBL" id="BDR54671.1"/>
    </source>
</evidence>
<protein>
    <submittedName>
        <fullName evidence="7">MFS transporter</fullName>
    </submittedName>
</protein>
<feature type="transmembrane region" description="Helical" evidence="5">
    <location>
        <begin position="139"/>
        <end position="164"/>
    </location>
</feature>
<organism evidence="7 8">
    <name type="scientific">Bombiscardovia apis</name>
    <dbReference type="NCBI Taxonomy" id="2932182"/>
    <lineage>
        <taxon>Bacteria</taxon>
        <taxon>Bacillati</taxon>
        <taxon>Actinomycetota</taxon>
        <taxon>Actinomycetes</taxon>
        <taxon>Bifidobacteriales</taxon>
        <taxon>Bifidobacteriaceae</taxon>
        <taxon>Bombiscardovia</taxon>
    </lineage>
</organism>
<feature type="transmembrane region" description="Helical" evidence="5">
    <location>
        <begin position="345"/>
        <end position="366"/>
    </location>
</feature>
<dbReference type="Pfam" id="PF07690">
    <property type="entry name" value="MFS_1"/>
    <property type="match status" value="1"/>
</dbReference>
<keyword evidence="3 5" id="KW-1133">Transmembrane helix</keyword>
<feature type="transmembrane region" description="Helical" evidence="5">
    <location>
        <begin position="108"/>
        <end position="127"/>
    </location>
</feature>
<keyword evidence="8" id="KW-1185">Reference proteome</keyword>
<dbReference type="PROSITE" id="PS50850">
    <property type="entry name" value="MFS"/>
    <property type="match status" value="1"/>
</dbReference>
<feature type="transmembrane region" description="Helical" evidence="5">
    <location>
        <begin position="12"/>
        <end position="33"/>
    </location>
</feature>
<evidence type="ECO:0000256" key="5">
    <source>
        <dbReference type="SAM" id="Phobius"/>
    </source>
</evidence>
<gene>
    <name evidence="7" type="ORF">KIMH_07820</name>
</gene>
<accession>A0ABM8BCS9</accession>
<feature type="transmembrane region" description="Helical" evidence="5">
    <location>
        <begin position="257"/>
        <end position="279"/>
    </location>
</feature>
<evidence type="ECO:0000256" key="1">
    <source>
        <dbReference type="ARBA" id="ARBA00004651"/>
    </source>
</evidence>
<dbReference type="PANTHER" id="PTHR23530:SF1">
    <property type="entry name" value="PERMEASE, MAJOR FACILITATOR SUPERFAMILY-RELATED"/>
    <property type="match status" value="1"/>
</dbReference>
<evidence type="ECO:0000313" key="8">
    <source>
        <dbReference type="Proteomes" id="UP001321748"/>
    </source>
</evidence>
<dbReference type="EMBL" id="AP026800">
    <property type="protein sequence ID" value="BDR54671.1"/>
    <property type="molecule type" value="Genomic_DNA"/>
</dbReference>
<keyword evidence="4 5" id="KW-0472">Membrane</keyword>
<sequence>MKQWLASASILWRSPALAILAVGQIATFLLFYSPVSTVYLASRGLGYSHIFTLESILLFSIMILEIPSGIISDRIDRRWPLIAGFALDAASKVLFALAHDFFGFACSYSLSGFSIALLSGIFEAYVYEQLGESADTQAVSVFAHLSVLELLAGLLSSLAGAWLAQSNLAYPAYATAVASIMGAVLMLQLPASPAPQNEGKLSARTSWKDLLAGLRLLYNSPTLAYVTIGSSASFALFNAVYTLNQPFYQRNGLAIKYWGMFAALSLIAAAVYNTCAAAIEKKLGCTLALFSAFALAGLGFAMMILPSALAVGLGMLLIVAGMHGKAPVATALANQFIPSKQRATVLNIASSLGSLIALLLNPLIGWAADKNLLATAIAVSMALFVFATLWLVIAGKSDQKG</sequence>
<feature type="transmembrane region" description="Helical" evidence="5">
    <location>
        <begin position="79"/>
        <end position="102"/>
    </location>
</feature>
<dbReference type="InterPro" id="IPR020846">
    <property type="entry name" value="MFS_dom"/>
</dbReference>
<feature type="transmembrane region" description="Helical" evidence="5">
    <location>
        <begin position="372"/>
        <end position="393"/>
    </location>
</feature>
<evidence type="ECO:0000256" key="4">
    <source>
        <dbReference type="ARBA" id="ARBA00023136"/>
    </source>
</evidence>
<dbReference type="InterPro" id="IPR011701">
    <property type="entry name" value="MFS"/>
</dbReference>
<dbReference type="InterPro" id="IPR053160">
    <property type="entry name" value="MFS_DHA3_Transporter"/>
</dbReference>
<dbReference type="Proteomes" id="UP001321748">
    <property type="component" value="Chromosome"/>
</dbReference>
<dbReference type="Gene3D" id="1.20.1250.20">
    <property type="entry name" value="MFS general substrate transporter like domains"/>
    <property type="match status" value="1"/>
</dbReference>
<keyword evidence="2 5" id="KW-0812">Transmembrane</keyword>
<dbReference type="PANTHER" id="PTHR23530">
    <property type="entry name" value="TRANSPORT PROTEIN-RELATED"/>
    <property type="match status" value="1"/>
</dbReference>
<feature type="domain" description="Major facilitator superfamily (MFS) profile" evidence="6">
    <location>
        <begin position="1"/>
        <end position="399"/>
    </location>
</feature>
<reference evidence="7 8" key="1">
    <citation type="journal article" date="2023" name="Microbiol. Spectr.">
        <title>Symbiosis of Carpenter Bees with Uncharacterized Lactic Acid Bacteria Showing NAD Auxotrophy.</title>
        <authorList>
            <person name="Kawasaki S."/>
            <person name="Ozawa K."/>
            <person name="Mori T."/>
            <person name="Yamamoto A."/>
            <person name="Ito M."/>
            <person name="Ohkuma M."/>
            <person name="Sakamoto M."/>
            <person name="Matsutani M."/>
        </authorList>
    </citation>
    <scope>NUCLEOTIDE SEQUENCE [LARGE SCALE GENOMIC DNA]</scope>
    <source>
        <strain evidence="7 8">KimH</strain>
    </source>
</reference>
<evidence type="ECO:0000259" key="6">
    <source>
        <dbReference type="PROSITE" id="PS50850"/>
    </source>
</evidence>
<name>A0ABM8BCS9_9BIFI</name>